<keyword evidence="3" id="KW-1185">Reference proteome</keyword>
<accession>A0A9X0BPQ7</accession>
<evidence type="ECO:0000313" key="2">
    <source>
        <dbReference type="EMBL" id="KAJ5478219.1"/>
    </source>
</evidence>
<keyword evidence="1" id="KW-0472">Membrane</keyword>
<organism evidence="2 3">
    <name type="scientific">Penicillium desertorum</name>
    <dbReference type="NCBI Taxonomy" id="1303715"/>
    <lineage>
        <taxon>Eukaryota</taxon>
        <taxon>Fungi</taxon>
        <taxon>Dikarya</taxon>
        <taxon>Ascomycota</taxon>
        <taxon>Pezizomycotina</taxon>
        <taxon>Eurotiomycetes</taxon>
        <taxon>Eurotiomycetidae</taxon>
        <taxon>Eurotiales</taxon>
        <taxon>Aspergillaceae</taxon>
        <taxon>Penicillium</taxon>
    </lineage>
</organism>
<sequence length="269" mass="30337">MTRILNRFYALSAVTVCMILTTVWILTSRSFSEIDPLALDPFQVANTFDQRLVVFGDSWSDKQSNSPQGKIWTDWLCSMLSCHQENLAQTANPRKDKTIGAVIDNKELNLLGRLSQAHPADFKSQLQQWLNAETAAEAVRSRQDRTVFVVSFGVWDLWSLVGKDYDAASKSVERRIATLMGQLDTLSGQLACGQDKDTVRTMEEWNGQLGEVAREWSGIAYLFDTNASILDRIRDWQLYAAGIEEENGLGTWMDGRMSWSLVLRVGSRS</sequence>
<keyword evidence="1" id="KW-1133">Transmembrane helix</keyword>
<dbReference type="Gene3D" id="3.40.50.1110">
    <property type="entry name" value="SGNH hydrolase"/>
    <property type="match status" value="1"/>
</dbReference>
<dbReference type="AlphaFoldDB" id="A0A9X0BPQ7"/>
<dbReference type="GO" id="GO:0016787">
    <property type="term" value="F:hydrolase activity"/>
    <property type="evidence" value="ECO:0007669"/>
    <property type="project" value="UniProtKB-KW"/>
</dbReference>
<name>A0A9X0BPQ7_9EURO</name>
<protein>
    <submittedName>
        <fullName evidence="2">EsteraseSGNH hydrolase-type</fullName>
    </submittedName>
</protein>
<evidence type="ECO:0000256" key="1">
    <source>
        <dbReference type="SAM" id="Phobius"/>
    </source>
</evidence>
<reference evidence="2" key="1">
    <citation type="submission" date="2022-12" db="EMBL/GenBank/DDBJ databases">
        <authorList>
            <person name="Petersen C."/>
        </authorList>
    </citation>
    <scope>NUCLEOTIDE SEQUENCE</scope>
    <source>
        <strain evidence="2">IBT 17660</strain>
    </source>
</reference>
<dbReference type="OrthoDB" id="5278722at2759"/>
<feature type="transmembrane region" description="Helical" evidence="1">
    <location>
        <begin position="7"/>
        <end position="26"/>
    </location>
</feature>
<keyword evidence="2" id="KW-0378">Hydrolase</keyword>
<dbReference type="InterPro" id="IPR036514">
    <property type="entry name" value="SGNH_hydro_sf"/>
</dbReference>
<comment type="caution">
    <text evidence="2">The sequence shown here is derived from an EMBL/GenBank/DDBJ whole genome shotgun (WGS) entry which is preliminary data.</text>
</comment>
<reference evidence="2" key="2">
    <citation type="journal article" date="2023" name="IMA Fungus">
        <title>Comparative genomic study of the Penicillium genus elucidates a diverse pangenome and 15 lateral gene transfer events.</title>
        <authorList>
            <person name="Petersen C."/>
            <person name="Sorensen T."/>
            <person name="Nielsen M.R."/>
            <person name="Sondergaard T.E."/>
            <person name="Sorensen J.L."/>
            <person name="Fitzpatrick D.A."/>
            <person name="Frisvad J.C."/>
            <person name="Nielsen K.L."/>
        </authorList>
    </citation>
    <scope>NUCLEOTIDE SEQUENCE</scope>
    <source>
        <strain evidence="2">IBT 17660</strain>
    </source>
</reference>
<proteinExistence type="predicted"/>
<dbReference type="Proteomes" id="UP001147760">
    <property type="component" value="Unassembled WGS sequence"/>
</dbReference>
<dbReference type="SUPFAM" id="SSF52266">
    <property type="entry name" value="SGNH hydrolase"/>
    <property type="match status" value="1"/>
</dbReference>
<keyword evidence="1" id="KW-0812">Transmembrane</keyword>
<evidence type="ECO:0000313" key="3">
    <source>
        <dbReference type="Proteomes" id="UP001147760"/>
    </source>
</evidence>
<gene>
    <name evidence="2" type="ORF">N7530_003728</name>
</gene>
<dbReference type="EMBL" id="JAPWDO010000003">
    <property type="protein sequence ID" value="KAJ5478219.1"/>
    <property type="molecule type" value="Genomic_DNA"/>
</dbReference>